<evidence type="ECO:0008006" key="9">
    <source>
        <dbReference type="Google" id="ProtNLM"/>
    </source>
</evidence>
<evidence type="ECO:0000256" key="6">
    <source>
        <dbReference type="ARBA" id="ARBA00023242"/>
    </source>
</evidence>
<dbReference type="CDD" id="cd12148">
    <property type="entry name" value="fungal_TF_MHR"/>
    <property type="match status" value="1"/>
</dbReference>
<gene>
    <name evidence="7" type="ORF">H2204_000405</name>
</gene>
<keyword evidence="6" id="KW-0539">Nucleus</keyword>
<accession>A0AA39D303</accession>
<keyword evidence="8" id="KW-1185">Reference proteome</keyword>
<organism evidence="7 8">
    <name type="scientific">Knufia peltigerae</name>
    <dbReference type="NCBI Taxonomy" id="1002370"/>
    <lineage>
        <taxon>Eukaryota</taxon>
        <taxon>Fungi</taxon>
        <taxon>Dikarya</taxon>
        <taxon>Ascomycota</taxon>
        <taxon>Pezizomycotina</taxon>
        <taxon>Eurotiomycetes</taxon>
        <taxon>Chaetothyriomycetidae</taxon>
        <taxon>Chaetothyriales</taxon>
        <taxon>Trichomeriaceae</taxon>
        <taxon>Knufia</taxon>
    </lineage>
</organism>
<dbReference type="GO" id="GO:0046872">
    <property type="term" value="F:metal ion binding"/>
    <property type="evidence" value="ECO:0007669"/>
    <property type="project" value="UniProtKB-KW"/>
</dbReference>
<evidence type="ECO:0000256" key="1">
    <source>
        <dbReference type="ARBA" id="ARBA00022723"/>
    </source>
</evidence>
<name>A0AA39D303_9EURO</name>
<evidence type="ECO:0000313" key="7">
    <source>
        <dbReference type="EMBL" id="KAJ9646713.1"/>
    </source>
</evidence>
<evidence type="ECO:0000256" key="5">
    <source>
        <dbReference type="ARBA" id="ARBA00023163"/>
    </source>
</evidence>
<comment type="caution">
    <text evidence="7">The sequence shown here is derived from an EMBL/GenBank/DDBJ whole genome shotgun (WGS) entry which is preliminary data.</text>
</comment>
<keyword evidence="1" id="KW-0479">Metal-binding</keyword>
<reference evidence="7" key="1">
    <citation type="submission" date="2022-10" db="EMBL/GenBank/DDBJ databases">
        <title>Culturing micro-colonial fungi from biological soil crusts in the Mojave desert and describing Neophaeococcomyces mojavensis, and introducing the new genera and species Taxawa tesnikishii.</title>
        <authorList>
            <person name="Kurbessoian T."/>
            <person name="Stajich J.E."/>
        </authorList>
    </citation>
    <scope>NUCLEOTIDE SEQUENCE</scope>
    <source>
        <strain evidence="7">TK_35</strain>
    </source>
</reference>
<dbReference type="PANTHER" id="PTHR31313:SF77">
    <property type="entry name" value="ZN(II)2CYS6 TRANSCRIPTION FACTOR (EUROFUNG)"/>
    <property type="match status" value="1"/>
</dbReference>
<evidence type="ECO:0000256" key="3">
    <source>
        <dbReference type="ARBA" id="ARBA00023015"/>
    </source>
</evidence>
<dbReference type="AlphaFoldDB" id="A0AA39D303"/>
<dbReference type="EMBL" id="JAPDRN010000002">
    <property type="protein sequence ID" value="KAJ9646713.1"/>
    <property type="molecule type" value="Genomic_DNA"/>
</dbReference>
<keyword evidence="5" id="KW-0804">Transcription</keyword>
<evidence type="ECO:0000256" key="4">
    <source>
        <dbReference type="ARBA" id="ARBA00023125"/>
    </source>
</evidence>
<keyword evidence="3" id="KW-0805">Transcription regulation</keyword>
<dbReference type="Proteomes" id="UP001172681">
    <property type="component" value="Unassembled WGS sequence"/>
</dbReference>
<keyword evidence="4" id="KW-0238">DNA-binding</keyword>
<proteinExistence type="predicted"/>
<evidence type="ECO:0000256" key="2">
    <source>
        <dbReference type="ARBA" id="ARBA00022833"/>
    </source>
</evidence>
<dbReference type="GO" id="GO:0003677">
    <property type="term" value="F:DNA binding"/>
    <property type="evidence" value="ECO:0007669"/>
    <property type="project" value="UniProtKB-KW"/>
</dbReference>
<sequence>MSQSSGPDRRYWAQIADRASNFDIINVPSSPEDGSECDIDFDDELESLWLPALRASGGTGPPVVEETRIIRASDSHGKGRSSEATIVEYTIDSNTLSFSSLHGRLHHPPNRGTHWYGPTSHLHYSRNALLESLCQPSRGVPAESNRAHQAAIITSEINTDDEKSLEDLFFSWQNPALHGIGREEYFEAKNKMRVEQNVELCSTALVNAILAVSALSASRTSFRTPRGYRPADFFAQRARRLLENDIDNPTLATAHAILVLCMYEMAEGNDSRGEFTVLHRFEGSSDRQVGWLYTGPASPWL</sequence>
<protein>
    <recommendedName>
        <fullName evidence="9">Transcription factor domain-containing protein</fullName>
    </recommendedName>
</protein>
<evidence type="ECO:0000313" key="8">
    <source>
        <dbReference type="Proteomes" id="UP001172681"/>
    </source>
</evidence>
<keyword evidence="2" id="KW-0862">Zinc</keyword>
<dbReference type="InterPro" id="IPR051615">
    <property type="entry name" value="Transcr_Regulatory_Elem"/>
</dbReference>
<dbReference type="PANTHER" id="PTHR31313">
    <property type="entry name" value="TY1 ENHANCER ACTIVATOR"/>
    <property type="match status" value="1"/>
</dbReference>